<dbReference type="EMBL" id="JBBPBN010000001">
    <property type="protein sequence ID" value="KAK9046312.1"/>
    <property type="molecule type" value="Genomic_DNA"/>
</dbReference>
<proteinExistence type="inferred from homology"/>
<evidence type="ECO:0000256" key="3">
    <source>
        <dbReference type="ARBA" id="ARBA00023129"/>
    </source>
</evidence>
<sequence length="198" mass="22955">MAKLALLVATFALVFLVVNASIYRPGHSSCERQIRQEDNLRHCQKYLEEECSDSPYNRPGRYLDSCCQQLENLERECRCEGLQHAVRQQLEEGEWEREEARELFQVAQTLLRKCPNFEEPRRCATEARRRGKAKGKRLIGSGRCDFKAAQGSAHSAQKTLRRGGVERQRFEKTREKLAEIVEVEEANDKSRVKKLKET</sequence>
<keyword evidence="4" id="KW-1015">Disulfide bond</keyword>
<keyword evidence="3" id="KW-0708">Seed storage protein</keyword>
<evidence type="ECO:0000256" key="4">
    <source>
        <dbReference type="ARBA" id="ARBA00023157"/>
    </source>
</evidence>
<gene>
    <name evidence="7" type="ORF">V6N11_052204</name>
</gene>
<evidence type="ECO:0000259" key="6">
    <source>
        <dbReference type="SMART" id="SM00499"/>
    </source>
</evidence>
<comment type="similarity">
    <text evidence="1">Belongs to the 2S seed storage albumins family.</text>
</comment>
<name>A0ABR2UA23_9ROSI</name>
<dbReference type="PANTHER" id="PTHR35496:SF20">
    <property type="entry name" value="2S SEED STORAGE PROTEIN 1-RELATED"/>
    <property type="match status" value="1"/>
</dbReference>
<dbReference type="InterPro" id="IPR000617">
    <property type="entry name" value="Napin/2SS/CON"/>
</dbReference>
<evidence type="ECO:0000313" key="8">
    <source>
        <dbReference type="Proteomes" id="UP001396334"/>
    </source>
</evidence>
<feature type="chain" id="PRO_5047404056" description="Bifunctional inhibitor/plant lipid transfer protein/seed storage helical domain-containing protein" evidence="5">
    <location>
        <begin position="21"/>
        <end position="198"/>
    </location>
</feature>
<evidence type="ECO:0000256" key="1">
    <source>
        <dbReference type="ARBA" id="ARBA00008262"/>
    </source>
</evidence>
<reference evidence="7 8" key="1">
    <citation type="journal article" date="2024" name="G3 (Bethesda)">
        <title>Genome assembly of Hibiscus sabdariffa L. provides insights into metabolisms of medicinal natural products.</title>
        <authorList>
            <person name="Kim T."/>
        </authorList>
    </citation>
    <scope>NUCLEOTIDE SEQUENCE [LARGE SCALE GENOMIC DNA]</scope>
    <source>
        <strain evidence="7">TK-2024</strain>
        <tissue evidence="7">Old leaves</tissue>
    </source>
</reference>
<comment type="caution">
    <text evidence="7">The sequence shown here is derived from an EMBL/GenBank/DDBJ whole genome shotgun (WGS) entry which is preliminary data.</text>
</comment>
<keyword evidence="5" id="KW-0732">Signal</keyword>
<dbReference type="InterPro" id="IPR016140">
    <property type="entry name" value="Bifunc_inhib/LTP/seed_store"/>
</dbReference>
<evidence type="ECO:0000313" key="7">
    <source>
        <dbReference type="EMBL" id="KAK9046312.1"/>
    </source>
</evidence>
<keyword evidence="8" id="KW-1185">Reference proteome</keyword>
<dbReference type="CDD" id="cd00261">
    <property type="entry name" value="AAI_SS"/>
    <property type="match status" value="1"/>
</dbReference>
<dbReference type="SMART" id="SM00499">
    <property type="entry name" value="AAI"/>
    <property type="match status" value="1"/>
</dbReference>
<dbReference type="InterPro" id="IPR036312">
    <property type="entry name" value="Bifun_inhib/LTP/seed_sf"/>
</dbReference>
<evidence type="ECO:0000256" key="5">
    <source>
        <dbReference type="SAM" id="SignalP"/>
    </source>
</evidence>
<keyword evidence="2" id="KW-0758">Storage protein</keyword>
<feature type="signal peptide" evidence="5">
    <location>
        <begin position="1"/>
        <end position="20"/>
    </location>
</feature>
<evidence type="ECO:0000256" key="2">
    <source>
        <dbReference type="ARBA" id="ARBA00022761"/>
    </source>
</evidence>
<dbReference type="PANTHER" id="PTHR35496">
    <property type="entry name" value="2S SEED STORAGE PROTEIN 1-RELATED"/>
    <property type="match status" value="1"/>
</dbReference>
<dbReference type="Gene3D" id="1.10.110.10">
    <property type="entry name" value="Plant lipid-transfer and hydrophobic proteins"/>
    <property type="match status" value="1"/>
</dbReference>
<organism evidence="7 8">
    <name type="scientific">Hibiscus sabdariffa</name>
    <name type="common">roselle</name>
    <dbReference type="NCBI Taxonomy" id="183260"/>
    <lineage>
        <taxon>Eukaryota</taxon>
        <taxon>Viridiplantae</taxon>
        <taxon>Streptophyta</taxon>
        <taxon>Embryophyta</taxon>
        <taxon>Tracheophyta</taxon>
        <taxon>Spermatophyta</taxon>
        <taxon>Magnoliopsida</taxon>
        <taxon>eudicotyledons</taxon>
        <taxon>Gunneridae</taxon>
        <taxon>Pentapetalae</taxon>
        <taxon>rosids</taxon>
        <taxon>malvids</taxon>
        <taxon>Malvales</taxon>
        <taxon>Malvaceae</taxon>
        <taxon>Malvoideae</taxon>
        <taxon>Hibiscus</taxon>
    </lineage>
</organism>
<dbReference type="Pfam" id="PF00234">
    <property type="entry name" value="Tryp_alpha_amyl"/>
    <property type="match status" value="1"/>
</dbReference>
<dbReference type="SUPFAM" id="SSF47699">
    <property type="entry name" value="Bifunctional inhibitor/lipid-transfer protein/seed storage 2S albumin"/>
    <property type="match status" value="1"/>
</dbReference>
<accession>A0ABR2UA23</accession>
<dbReference type="Proteomes" id="UP001396334">
    <property type="component" value="Unassembled WGS sequence"/>
</dbReference>
<feature type="domain" description="Bifunctional inhibitor/plant lipid transfer protein/seed storage helical" evidence="6">
    <location>
        <begin position="30"/>
        <end position="123"/>
    </location>
</feature>
<protein>
    <recommendedName>
        <fullName evidence="6">Bifunctional inhibitor/plant lipid transfer protein/seed storage helical domain-containing protein</fullName>
    </recommendedName>
</protein>